<sequence>MNFGLLLLTINVIYKCFIHYSMIFSSFIIIITSSIFIFFNSPILVIGSPIFFFTFPISIVFIIFSIMLRFMKSKLSLFLFLFLEYLSLIFFPSSSLSVYFTPLTGFSLHTNKTFSGGAISAEGKSPTISRIVARAKASFSSRFSSNSSMSISSVITSNGGSGDWHGTIKPSGSEYGSSKMTIVLQIHYLWDHPFEPQNLIVHDERDKSCNILIYIASEKYYYRPGESVVDEMKKT</sequence>
<keyword evidence="1" id="KW-1133">Transmembrane helix</keyword>
<organism evidence="2 3">
    <name type="scientific">Aphis glycines</name>
    <name type="common">Soybean aphid</name>
    <dbReference type="NCBI Taxonomy" id="307491"/>
    <lineage>
        <taxon>Eukaryota</taxon>
        <taxon>Metazoa</taxon>
        <taxon>Ecdysozoa</taxon>
        <taxon>Arthropoda</taxon>
        <taxon>Hexapoda</taxon>
        <taxon>Insecta</taxon>
        <taxon>Pterygota</taxon>
        <taxon>Neoptera</taxon>
        <taxon>Paraneoptera</taxon>
        <taxon>Hemiptera</taxon>
        <taxon>Sternorrhyncha</taxon>
        <taxon>Aphidomorpha</taxon>
        <taxon>Aphidoidea</taxon>
        <taxon>Aphididae</taxon>
        <taxon>Aphidini</taxon>
        <taxon>Aphis</taxon>
        <taxon>Aphis</taxon>
    </lineage>
</organism>
<reference evidence="2 3" key="1">
    <citation type="submission" date="2019-08" db="EMBL/GenBank/DDBJ databases">
        <title>The genome of the soybean aphid Biotype 1, its phylome, world population structure and adaptation to the North American continent.</title>
        <authorList>
            <person name="Giordano R."/>
            <person name="Donthu R.K."/>
            <person name="Hernandez A.G."/>
            <person name="Wright C.L."/>
            <person name="Zimin A.V."/>
        </authorList>
    </citation>
    <scope>NUCLEOTIDE SEQUENCE [LARGE SCALE GENOMIC DNA]</scope>
    <source>
        <tissue evidence="2">Whole aphids</tissue>
    </source>
</reference>
<keyword evidence="1" id="KW-0812">Transmembrane</keyword>
<dbReference type="AlphaFoldDB" id="A0A6G0TRX1"/>
<accession>A0A6G0TRX1</accession>
<evidence type="ECO:0000313" key="3">
    <source>
        <dbReference type="Proteomes" id="UP000475862"/>
    </source>
</evidence>
<feature type="transmembrane region" description="Helical" evidence="1">
    <location>
        <begin position="77"/>
        <end position="100"/>
    </location>
</feature>
<keyword evidence="3" id="KW-1185">Reference proteome</keyword>
<protein>
    <submittedName>
        <fullName evidence="2">Uncharacterized protein</fullName>
    </submittedName>
</protein>
<evidence type="ECO:0000313" key="2">
    <source>
        <dbReference type="EMBL" id="KAE9537818.1"/>
    </source>
</evidence>
<feature type="transmembrane region" description="Helical" evidence="1">
    <location>
        <begin position="50"/>
        <end position="70"/>
    </location>
</feature>
<gene>
    <name evidence="2" type="ORF">AGLY_005790</name>
</gene>
<proteinExistence type="predicted"/>
<comment type="caution">
    <text evidence="2">The sequence shown here is derived from an EMBL/GenBank/DDBJ whole genome shotgun (WGS) entry which is preliminary data.</text>
</comment>
<dbReference type="EMBL" id="VYZN01000017">
    <property type="protein sequence ID" value="KAE9537818.1"/>
    <property type="molecule type" value="Genomic_DNA"/>
</dbReference>
<keyword evidence="1" id="KW-0472">Membrane</keyword>
<evidence type="ECO:0000256" key="1">
    <source>
        <dbReference type="SAM" id="Phobius"/>
    </source>
</evidence>
<feature type="transmembrane region" description="Helical" evidence="1">
    <location>
        <begin position="12"/>
        <end position="38"/>
    </location>
</feature>
<dbReference type="Proteomes" id="UP000475862">
    <property type="component" value="Unassembled WGS sequence"/>
</dbReference>
<name>A0A6G0TRX1_APHGL</name>
<dbReference type="OrthoDB" id="8123014at2759"/>